<accession>A0A7S2V6E2</accession>
<dbReference type="GO" id="GO:0003677">
    <property type="term" value="F:DNA binding"/>
    <property type="evidence" value="ECO:0007669"/>
    <property type="project" value="UniProtKB-UniRule"/>
</dbReference>
<gene>
    <name evidence="7" type="ORF">FJAP1339_LOCUS9604</name>
</gene>
<dbReference type="Gene3D" id="1.10.10.60">
    <property type="entry name" value="Homeodomain-like"/>
    <property type="match status" value="1"/>
</dbReference>
<feature type="region of interest" description="Disordered" evidence="5">
    <location>
        <begin position="1"/>
        <end position="20"/>
    </location>
</feature>
<reference evidence="7" key="1">
    <citation type="submission" date="2021-01" db="EMBL/GenBank/DDBJ databases">
        <authorList>
            <person name="Corre E."/>
            <person name="Pelletier E."/>
            <person name="Niang G."/>
            <person name="Scheremetjew M."/>
            <person name="Finn R."/>
            <person name="Kale V."/>
            <person name="Holt S."/>
            <person name="Cochrane G."/>
            <person name="Meng A."/>
            <person name="Brown T."/>
            <person name="Cohen L."/>
        </authorList>
    </citation>
    <scope>NUCLEOTIDE SEQUENCE</scope>
    <source>
        <strain evidence="7">CCMP1661</strain>
    </source>
</reference>
<dbReference type="EMBL" id="HBHR01018922">
    <property type="protein sequence ID" value="CAD9870353.1"/>
    <property type="molecule type" value="Transcribed_RNA"/>
</dbReference>
<dbReference type="CDD" id="cd00086">
    <property type="entry name" value="homeodomain"/>
    <property type="match status" value="1"/>
</dbReference>
<keyword evidence="1 4" id="KW-0238">DNA-binding</keyword>
<evidence type="ECO:0000256" key="4">
    <source>
        <dbReference type="PROSITE-ProRule" id="PRU00108"/>
    </source>
</evidence>
<keyword evidence="2 4" id="KW-0371">Homeobox</keyword>
<protein>
    <recommendedName>
        <fullName evidence="6">Homeobox domain-containing protein</fullName>
    </recommendedName>
</protein>
<dbReference type="SUPFAM" id="SSF46689">
    <property type="entry name" value="Homeodomain-like"/>
    <property type="match status" value="1"/>
</dbReference>
<dbReference type="GO" id="GO:0006355">
    <property type="term" value="P:regulation of DNA-templated transcription"/>
    <property type="evidence" value="ECO:0007669"/>
    <property type="project" value="InterPro"/>
</dbReference>
<evidence type="ECO:0000256" key="3">
    <source>
        <dbReference type="ARBA" id="ARBA00023242"/>
    </source>
</evidence>
<feature type="compositionally biased region" description="Polar residues" evidence="5">
    <location>
        <begin position="1"/>
        <end position="16"/>
    </location>
</feature>
<dbReference type="InterPro" id="IPR050224">
    <property type="entry name" value="TALE_homeobox"/>
</dbReference>
<organism evidence="7">
    <name type="scientific">Fibrocapsa japonica</name>
    <dbReference type="NCBI Taxonomy" id="94617"/>
    <lineage>
        <taxon>Eukaryota</taxon>
        <taxon>Sar</taxon>
        <taxon>Stramenopiles</taxon>
        <taxon>Ochrophyta</taxon>
        <taxon>Raphidophyceae</taxon>
        <taxon>Chattonellales</taxon>
        <taxon>Chattonellaceae</taxon>
        <taxon>Fibrocapsa</taxon>
    </lineage>
</organism>
<sequence>MASCTQSVPPHSNTPRCKNELPPQAVKVLKEWLLSPQHIHFPYPTNEEKKDLITKTNISKKQLQTWFTNARRRIWRPLMERMNMTTRSCANGKVFTKAPDKFQSGLDVITLSHHDAGVLKAEENPREVPGFLDDPTFTMDAYAPNTNIPGYAPWLNEQTRLSLNEQTRVSSPGQNVASIDPLSNNLDAFFENSKGGVENILLCDADFSGSLREEELIDIEKFAWDDSVDELQGQYDLNEWNSGAEFYPLVVIDPTSTRALHEDEVLDFQFPAVEPSFKKQRLS</sequence>
<dbReference type="PROSITE" id="PS50071">
    <property type="entry name" value="HOMEOBOX_2"/>
    <property type="match status" value="1"/>
</dbReference>
<feature type="DNA-binding region" description="Homeobox" evidence="4">
    <location>
        <begin position="14"/>
        <end position="78"/>
    </location>
</feature>
<dbReference type="InterPro" id="IPR009057">
    <property type="entry name" value="Homeodomain-like_sf"/>
</dbReference>
<keyword evidence="3 4" id="KW-0539">Nucleus</keyword>
<evidence type="ECO:0000256" key="1">
    <source>
        <dbReference type="ARBA" id="ARBA00023125"/>
    </source>
</evidence>
<name>A0A7S2V6E2_9STRA</name>
<dbReference type="Pfam" id="PF05920">
    <property type="entry name" value="Homeobox_KN"/>
    <property type="match status" value="1"/>
</dbReference>
<dbReference type="InterPro" id="IPR008422">
    <property type="entry name" value="KN_HD"/>
</dbReference>
<evidence type="ECO:0000259" key="6">
    <source>
        <dbReference type="PROSITE" id="PS50071"/>
    </source>
</evidence>
<evidence type="ECO:0000256" key="5">
    <source>
        <dbReference type="SAM" id="MobiDB-lite"/>
    </source>
</evidence>
<dbReference type="AlphaFoldDB" id="A0A7S2V6E2"/>
<dbReference type="PANTHER" id="PTHR11850">
    <property type="entry name" value="HOMEOBOX PROTEIN TRANSCRIPTION FACTORS"/>
    <property type="match status" value="1"/>
</dbReference>
<dbReference type="SMART" id="SM00389">
    <property type="entry name" value="HOX"/>
    <property type="match status" value="1"/>
</dbReference>
<evidence type="ECO:0000256" key="2">
    <source>
        <dbReference type="ARBA" id="ARBA00023155"/>
    </source>
</evidence>
<dbReference type="GO" id="GO:0005634">
    <property type="term" value="C:nucleus"/>
    <property type="evidence" value="ECO:0007669"/>
    <property type="project" value="UniProtKB-SubCell"/>
</dbReference>
<proteinExistence type="predicted"/>
<dbReference type="InterPro" id="IPR001356">
    <property type="entry name" value="HD"/>
</dbReference>
<evidence type="ECO:0000313" key="7">
    <source>
        <dbReference type="EMBL" id="CAD9870353.1"/>
    </source>
</evidence>
<feature type="domain" description="Homeobox" evidence="6">
    <location>
        <begin position="12"/>
        <end position="77"/>
    </location>
</feature>
<comment type="subcellular location">
    <subcellularLocation>
        <location evidence="4">Nucleus</location>
    </subcellularLocation>
</comment>